<name>A0A218ZBZ7_9HELO</name>
<evidence type="ECO:0000313" key="3">
    <source>
        <dbReference type="Proteomes" id="UP000242519"/>
    </source>
</evidence>
<dbReference type="EMBL" id="MZNU01000063">
    <property type="protein sequence ID" value="OWP05589.1"/>
    <property type="molecule type" value="Genomic_DNA"/>
</dbReference>
<keyword evidence="3" id="KW-1185">Reference proteome</keyword>
<accession>A0A218ZBZ7</accession>
<dbReference type="InParanoid" id="A0A218ZBZ7"/>
<organism evidence="2 3">
    <name type="scientific">Diplocarpon coronariae</name>
    <dbReference type="NCBI Taxonomy" id="2795749"/>
    <lineage>
        <taxon>Eukaryota</taxon>
        <taxon>Fungi</taxon>
        <taxon>Dikarya</taxon>
        <taxon>Ascomycota</taxon>
        <taxon>Pezizomycotina</taxon>
        <taxon>Leotiomycetes</taxon>
        <taxon>Helotiales</taxon>
        <taxon>Drepanopezizaceae</taxon>
        <taxon>Diplocarpon</taxon>
    </lineage>
</organism>
<proteinExistence type="predicted"/>
<sequence>MSISMVRSAGGPSLGRLGGSQKSDRTLVLGGPATPASSSAAASPASGIPFAFAAGLSSAALFLPLAAAAPVPAAAAAADPFISPFVSPAPAVAAPVLAPAALAAPPAFAPAVASIFAGGPLAEGVPLGLSQEEIYIELVAMASRLLALARRI</sequence>
<feature type="region of interest" description="Disordered" evidence="1">
    <location>
        <begin position="1"/>
        <end position="31"/>
    </location>
</feature>
<dbReference type="Proteomes" id="UP000242519">
    <property type="component" value="Unassembled WGS sequence"/>
</dbReference>
<protein>
    <submittedName>
        <fullName evidence="2">Uncharacterized protein</fullName>
    </submittedName>
</protein>
<reference evidence="2 3" key="1">
    <citation type="submission" date="2017-04" db="EMBL/GenBank/DDBJ databases">
        <title>Draft genome sequence of Marssonina coronaria NL1: causal agent of apple blotch.</title>
        <authorList>
            <person name="Cheng Q."/>
        </authorList>
    </citation>
    <scope>NUCLEOTIDE SEQUENCE [LARGE SCALE GENOMIC DNA]</scope>
    <source>
        <strain evidence="2 3">NL1</strain>
    </source>
</reference>
<evidence type="ECO:0000313" key="2">
    <source>
        <dbReference type="EMBL" id="OWP05589.1"/>
    </source>
</evidence>
<comment type="caution">
    <text evidence="2">The sequence shown here is derived from an EMBL/GenBank/DDBJ whole genome shotgun (WGS) entry which is preliminary data.</text>
</comment>
<gene>
    <name evidence="2" type="ORF">B2J93_4566</name>
</gene>
<evidence type="ECO:0000256" key="1">
    <source>
        <dbReference type="SAM" id="MobiDB-lite"/>
    </source>
</evidence>
<dbReference type="AlphaFoldDB" id="A0A218ZBZ7"/>